<gene>
    <name evidence="2" type="ORF">HannXRQ_Chr09g0251871</name>
</gene>
<keyword evidence="1" id="KW-0472">Membrane</keyword>
<keyword evidence="3" id="KW-1185">Reference proteome</keyword>
<name>A0A251TVP2_HELAN</name>
<dbReference type="Proteomes" id="UP000215914">
    <property type="component" value="Chromosome 9"/>
</dbReference>
<proteinExistence type="predicted"/>
<keyword evidence="1" id="KW-0812">Transmembrane</keyword>
<dbReference type="InParanoid" id="A0A251TVP2"/>
<keyword evidence="1" id="KW-1133">Transmembrane helix</keyword>
<organism evidence="2 3">
    <name type="scientific">Helianthus annuus</name>
    <name type="common">Common sunflower</name>
    <dbReference type="NCBI Taxonomy" id="4232"/>
    <lineage>
        <taxon>Eukaryota</taxon>
        <taxon>Viridiplantae</taxon>
        <taxon>Streptophyta</taxon>
        <taxon>Embryophyta</taxon>
        <taxon>Tracheophyta</taxon>
        <taxon>Spermatophyta</taxon>
        <taxon>Magnoliopsida</taxon>
        <taxon>eudicotyledons</taxon>
        <taxon>Gunneridae</taxon>
        <taxon>Pentapetalae</taxon>
        <taxon>asterids</taxon>
        <taxon>campanulids</taxon>
        <taxon>Asterales</taxon>
        <taxon>Asteraceae</taxon>
        <taxon>Asteroideae</taxon>
        <taxon>Heliantheae alliance</taxon>
        <taxon>Heliantheae</taxon>
        <taxon>Helianthus</taxon>
    </lineage>
</organism>
<dbReference type="AlphaFoldDB" id="A0A251TVP2"/>
<sequence length="69" mass="7828">MKHLLEEFEEKIFTISICFKSIFVIVKMVVVHHMLYKTVTQSNACSSKIGVTFDQRNFKVTGFGASLIG</sequence>
<evidence type="ECO:0000313" key="2">
    <source>
        <dbReference type="EMBL" id="OTG14656.1"/>
    </source>
</evidence>
<reference evidence="3" key="1">
    <citation type="journal article" date="2017" name="Nature">
        <title>The sunflower genome provides insights into oil metabolism, flowering and Asterid evolution.</title>
        <authorList>
            <person name="Badouin H."/>
            <person name="Gouzy J."/>
            <person name="Grassa C.J."/>
            <person name="Murat F."/>
            <person name="Staton S.E."/>
            <person name="Cottret L."/>
            <person name="Lelandais-Briere C."/>
            <person name="Owens G.L."/>
            <person name="Carrere S."/>
            <person name="Mayjonade B."/>
            <person name="Legrand L."/>
            <person name="Gill N."/>
            <person name="Kane N.C."/>
            <person name="Bowers J.E."/>
            <person name="Hubner S."/>
            <person name="Bellec A."/>
            <person name="Berard A."/>
            <person name="Berges H."/>
            <person name="Blanchet N."/>
            <person name="Boniface M.C."/>
            <person name="Brunel D."/>
            <person name="Catrice O."/>
            <person name="Chaidir N."/>
            <person name="Claudel C."/>
            <person name="Donnadieu C."/>
            <person name="Faraut T."/>
            <person name="Fievet G."/>
            <person name="Helmstetter N."/>
            <person name="King M."/>
            <person name="Knapp S.J."/>
            <person name="Lai Z."/>
            <person name="Le Paslier M.C."/>
            <person name="Lippi Y."/>
            <person name="Lorenzon L."/>
            <person name="Mandel J.R."/>
            <person name="Marage G."/>
            <person name="Marchand G."/>
            <person name="Marquand E."/>
            <person name="Bret-Mestries E."/>
            <person name="Morien E."/>
            <person name="Nambeesan S."/>
            <person name="Nguyen T."/>
            <person name="Pegot-Espagnet P."/>
            <person name="Pouilly N."/>
            <person name="Raftis F."/>
            <person name="Sallet E."/>
            <person name="Schiex T."/>
            <person name="Thomas J."/>
            <person name="Vandecasteele C."/>
            <person name="Vares D."/>
            <person name="Vear F."/>
            <person name="Vautrin S."/>
            <person name="Crespi M."/>
            <person name="Mangin B."/>
            <person name="Burke J.M."/>
            <person name="Salse J."/>
            <person name="Munos S."/>
            <person name="Vincourt P."/>
            <person name="Rieseberg L.H."/>
            <person name="Langlade N.B."/>
        </authorList>
    </citation>
    <scope>NUCLEOTIDE SEQUENCE [LARGE SCALE GENOMIC DNA]</scope>
    <source>
        <strain evidence="3">cv. SF193</strain>
    </source>
</reference>
<evidence type="ECO:0000313" key="3">
    <source>
        <dbReference type="Proteomes" id="UP000215914"/>
    </source>
</evidence>
<protein>
    <submittedName>
        <fullName evidence="2">Uncharacterized protein</fullName>
    </submittedName>
</protein>
<dbReference type="EMBL" id="CM007898">
    <property type="protein sequence ID" value="OTG14656.1"/>
    <property type="molecule type" value="Genomic_DNA"/>
</dbReference>
<evidence type="ECO:0000256" key="1">
    <source>
        <dbReference type="SAM" id="Phobius"/>
    </source>
</evidence>
<accession>A0A251TVP2</accession>
<feature type="transmembrane region" description="Helical" evidence="1">
    <location>
        <begin position="12"/>
        <end position="36"/>
    </location>
</feature>